<organism evidence="1 2">
    <name type="scientific">Araneus ventricosus</name>
    <name type="common">Orbweaver spider</name>
    <name type="synonym">Epeira ventricosa</name>
    <dbReference type="NCBI Taxonomy" id="182803"/>
    <lineage>
        <taxon>Eukaryota</taxon>
        <taxon>Metazoa</taxon>
        <taxon>Ecdysozoa</taxon>
        <taxon>Arthropoda</taxon>
        <taxon>Chelicerata</taxon>
        <taxon>Arachnida</taxon>
        <taxon>Araneae</taxon>
        <taxon>Araneomorphae</taxon>
        <taxon>Entelegynae</taxon>
        <taxon>Araneoidea</taxon>
        <taxon>Araneidae</taxon>
        <taxon>Araneus</taxon>
    </lineage>
</organism>
<accession>A0A4Y2DTV8</accession>
<proteinExistence type="predicted"/>
<sequence>MLSFKAVNVWTPPRQTLDYKTGKSRMRLDPGRMGMENVVYRMLCVVQEKGDHHIEGSSMNHIEGSSRALQQRHIFPC</sequence>
<dbReference type="Proteomes" id="UP000499080">
    <property type="component" value="Unassembled WGS sequence"/>
</dbReference>
<name>A0A4Y2DTV8_ARAVE</name>
<protein>
    <submittedName>
        <fullName evidence="1">Uncharacterized protein</fullName>
    </submittedName>
</protein>
<comment type="caution">
    <text evidence="1">The sequence shown here is derived from an EMBL/GenBank/DDBJ whole genome shotgun (WGS) entry which is preliminary data.</text>
</comment>
<reference evidence="1 2" key="1">
    <citation type="journal article" date="2019" name="Sci. Rep.">
        <title>Orb-weaving spider Araneus ventricosus genome elucidates the spidroin gene catalogue.</title>
        <authorList>
            <person name="Kono N."/>
            <person name="Nakamura H."/>
            <person name="Ohtoshi R."/>
            <person name="Moran D.A.P."/>
            <person name="Shinohara A."/>
            <person name="Yoshida Y."/>
            <person name="Fujiwara M."/>
            <person name="Mori M."/>
            <person name="Tomita M."/>
            <person name="Arakawa K."/>
        </authorList>
    </citation>
    <scope>NUCLEOTIDE SEQUENCE [LARGE SCALE GENOMIC DNA]</scope>
</reference>
<keyword evidence="2" id="KW-1185">Reference proteome</keyword>
<dbReference type="AlphaFoldDB" id="A0A4Y2DTV8"/>
<dbReference type="EMBL" id="BGPR01000429">
    <property type="protein sequence ID" value="GBM19727.1"/>
    <property type="molecule type" value="Genomic_DNA"/>
</dbReference>
<gene>
    <name evidence="1" type="ORF">AVEN_880_1</name>
</gene>
<evidence type="ECO:0000313" key="1">
    <source>
        <dbReference type="EMBL" id="GBM19727.1"/>
    </source>
</evidence>
<evidence type="ECO:0000313" key="2">
    <source>
        <dbReference type="Proteomes" id="UP000499080"/>
    </source>
</evidence>